<evidence type="ECO:0000256" key="1">
    <source>
        <dbReference type="SAM" id="MobiDB-lite"/>
    </source>
</evidence>
<comment type="caution">
    <text evidence="2">The sequence shown here is derived from an EMBL/GenBank/DDBJ whole genome shotgun (WGS) entry which is preliminary data.</text>
</comment>
<gene>
    <name evidence="2" type="ORF">Airi02_082710</name>
</gene>
<reference evidence="2" key="1">
    <citation type="submission" date="2023-03" db="EMBL/GenBank/DDBJ databases">
        <title>Actinoallomurus iriomotensis NBRC 103684.</title>
        <authorList>
            <person name="Ichikawa N."/>
            <person name="Sato H."/>
            <person name="Tonouchi N."/>
        </authorList>
    </citation>
    <scope>NUCLEOTIDE SEQUENCE</scope>
    <source>
        <strain evidence="2">NBRC 103684</strain>
    </source>
</reference>
<dbReference type="AlphaFoldDB" id="A0A9W6SDP2"/>
<dbReference type="RefSeq" id="WP_285581193.1">
    <property type="nucleotide sequence ID" value="NZ_BSTK01000016.1"/>
</dbReference>
<dbReference type="Proteomes" id="UP001165074">
    <property type="component" value="Unassembled WGS sequence"/>
</dbReference>
<dbReference type="EMBL" id="BSTK01000016">
    <property type="protein sequence ID" value="GLY90342.1"/>
    <property type="molecule type" value="Genomic_DNA"/>
</dbReference>
<proteinExistence type="predicted"/>
<name>A0A9W6SDP2_9ACTN</name>
<evidence type="ECO:0000313" key="3">
    <source>
        <dbReference type="Proteomes" id="UP001165074"/>
    </source>
</evidence>
<feature type="region of interest" description="Disordered" evidence="1">
    <location>
        <begin position="1"/>
        <end position="35"/>
    </location>
</feature>
<accession>A0A9W6SDP2</accession>
<protein>
    <submittedName>
        <fullName evidence="2">Uncharacterized protein</fullName>
    </submittedName>
</protein>
<keyword evidence="3" id="KW-1185">Reference proteome</keyword>
<sequence>MRWEDDARRRHRAGPAASDPHHGRRTNGAIPGAPPHVVPEILGHAGIMIAKRDFSIDDWIITAKGK</sequence>
<evidence type="ECO:0000313" key="2">
    <source>
        <dbReference type="EMBL" id="GLY90342.1"/>
    </source>
</evidence>
<organism evidence="2 3">
    <name type="scientific">Actinoallomurus iriomotensis</name>
    <dbReference type="NCBI Taxonomy" id="478107"/>
    <lineage>
        <taxon>Bacteria</taxon>
        <taxon>Bacillati</taxon>
        <taxon>Actinomycetota</taxon>
        <taxon>Actinomycetes</taxon>
        <taxon>Streptosporangiales</taxon>
        <taxon>Thermomonosporaceae</taxon>
        <taxon>Actinoallomurus</taxon>
    </lineage>
</organism>